<feature type="compositionally biased region" description="Basic and acidic residues" evidence="1">
    <location>
        <begin position="370"/>
        <end position="380"/>
    </location>
</feature>
<keyword evidence="3" id="KW-1185">Reference proteome</keyword>
<sequence length="555" mass="61023">MLTPEWFDGAADDILELYGQLDESILQDFVRRIIKSGGILTQTARWQAQSLQDGGMLYEDIIRAVASMTSASTAQVRTLFEDGGVEALKYDFSIYEAAGLSPLPLKQSPVAAQVLRAGMQKTAGHLRNLTMTTAAGTEQAYKNAARLAEMQVESGAFDYISAIRNAVRTAAQSGTTVLYPSGHTDDLDVAVRRAVLTGMSQTAAQVSLRYADDMGCDLVETTAHPGARWSHAIWQGRVFCRNGKRGKYPDFVSSTGYGSGDGLCGWNCRHSFFPYFEGLSTPAYPHTKLAEYAQKTVTYNGDTMTYYAATQKQRAMERAIRATKRELAGYYTGLQAEDEGIRNAMREEYTKTSVKLKGQEARLADFTDKAGVDRQREREQSLGFGRGPAQQARQSAEKHYRKWAQGIGADDAAPKTLAKYYQEKYNNSPAHELLAGYNKAVKRGDVSPLVGFEQYTRTAKDADAQIVGVTTANGVKIESYTTHFIDRLIGQTSTPHTGMRTGVSIADAKDALVRPMQISNPYAAEDGDLRQQFFGENASVVISLRDKKVIQTNPL</sequence>
<dbReference type="HOGENOM" id="CLU_025929_0_1_9"/>
<dbReference type="RefSeq" id="WP_013484062.1">
    <property type="nucleotide sequence ID" value="NC_014828.1"/>
</dbReference>
<dbReference type="eggNOG" id="COG2369">
    <property type="taxonomic scope" value="Bacteria"/>
</dbReference>
<dbReference type="EMBL" id="CP002400">
    <property type="protein sequence ID" value="ADU25681.1"/>
    <property type="molecule type" value="Genomic_DNA"/>
</dbReference>
<dbReference type="GO" id="GO:0005198">
    <property type="term" value="F:structural molecule activity"/>
    <property type="evidence" value="ECO:0007669"/>
    <property type="project" value="InterPro"/>
</dbReference>
<reference evidence="2 3" key="1">
    <citation type="submission" date="2010-12" db="EMBL/GenBank/DDBJ databases">
        <title>Complete sequence of Ethanoligenens harbinense YUAN-3.</title>
        <authorList>
            <person name="Lucas S."/>
            <person name="Copeland A."/>
            <person name="Lapidus A."/>
            <person name="Cheng J.-F."/>
            <person name="Bruce D."/>
            <person name="Goodwin L."/>
            <person name="Pitluck S."/>
            <person name="Chertkov O."/>
            <person name="Misra M."/>
            <person name="Detter J.C."/>
            <person name="Han C."/>
            <person name="Tapia R."/>
            <person name="Land M."/>
            <person name="Hauser L."/>
            <person name="Jeffries C."/>
            <person name="Kyrpides N."/>
            <person name="Ivanova N."/>
            <person name="Mikhailova N."/>
            <person name="Wang A."/>
            <person name="Mouttaki H."/>
            <person name="He Z."/>
            <person name="Zhou J."/>
            <person name="Hemme C.L."/>
            <person name="Woyke T."/>
        </authorList>
    </citation>
    <scope>NUCLEOTIDE SEQUENCE [LARGE SCALE GENOMIC DNA]</scope>
    <source>
        <strain evidence="3">DSM 18485 / JCM 12961 / CGMCC 1.5033 / YUAN-3</strain>
    </source>
</reference>
<organism evidence="2 3">
    <name type="scientific">Ethanoligenens harbinense (strain DSM 18485 / JCM 12961 / CGMCC 1.5033 / YUAN-3)</name>
    <dbReference type="NCBI Taxonomy" id="663278"/>
    <lineage>
        <taxon>Bacteria</taxon>
        <taxon>Bacillati</taxon>
        <taxon>Bacillota</taxon>
        <taxon>Clostridia</taxon>
        <taxon>Eubacteriales</taxon>
        <taxon>Oscillospiraceae</taxon>
        <taxon>Ethanoligenens</taxon>
    </lineage>
</organism>
<accession>E6U602</accession>
<evidence type="ECO:0000256" key="1">
    <source>
        <dbReference type="SAM" id="MobiDB-lite"/>
    </source>
</evidence>
<dbReference type="Pfam" id="PF06152">
    <property type="entry name" value="Phage_min_cap2"/>
    <property type="match status" value="1"/>
</dbReference>
<dbReference type="KEGG" id="eha:Ethha_0091"/>
<protein>
    <submittedName>
        <fullName evidence="2">Minor capsid 2 protein</fullName>
    </submittedName>
</protein>
<feature type="region of interest" description="Disordered" evidence="1">
    <location>
        <begin position="370"/>
        <end position="389"/>
    </location>
</feature>
<dbReference type="InterPro" id="IPR009319">
    <property type="entry name" value="Phage_A118_VSP1"/>
</dbReference>
<dbReference type="Proteomes" id="UP000001551">
    <property type="component" value="Chromosome"/>
</dbReference>
<gene>
    <name evidence="2" type="ordered locus">Ethha_0091</name>
</gene>
<dbReference type="AlphaFoldDB" id="E6U602"/>
<proteinExistence type="predicted"/>
<evidence type="ECO:0000313" key="2">
    <source>
        <dbReference type="EMBL" id="ADU25681.1"/>
    </source>
</evidence>
<dbReference type="STRING" id="663278.Ethha_0091"/>
<name>E6U602_ETHHY</name>
<evidence type="ECO:0000313" key="3">
    <source>
        <dbReference type="Proteomes" id="UP000001551"/>
    </source>
</evidence>